<feature type="signal peptide" evidence="1">
    <location>
        <begin position="1"/>
        <end position="20"/>
    </location>
</feature>
<dbReference type="InterPro" id="IPR032710">
    <property type="entry name" value="NTF2-like_dom_sf"/>
</dbReference>
<organism evidence="3 4">
    <name type="scientific">Pseudaquabacterium terrae</name>
    <dbReference type="NCBI Taxonomy" id="2732868"/>
    <lineage>
        <taxon>Bacteria</taxon>
        <taxon>Pseudomonadati</taxon>
        <taxon>Pseudomonadota</taxon>
        <taxon>Betaproteobacteria</taxon>
        <taxon>Burkholderiales</taxon>
        <taxon>Sphaerotilaceae</taxon>
        <taxon>Pseudaquabacterium</taxon>
    </lineage>
</organism>
<keyword evidence="4" id="KW-1185">Reference proteome</keyword>
<evidence type="ECO:0000256" key="1">
    <source>
        <dbReference type="SAM" id="SignalP"/>
    </source>
</evidence>
<dbReference type="RefSeq" id="WP_173130724.1">
    <property type="nucleotide sequence ID" value="NZ_JABRWJ010000009.1"/>
</dbReference>
<reference evidence="3 4" key="1">
    <citation type="submission" date="2020-05" db="EMBL/GenBank/DDBJ databases">
        <title>Aquincola sp. isolate from soil.</title>
        <authorList>
            <person name="Han J."/>
            <person name="Kim D.-U."/>
        </authorList>
    </citation>
    <scope>NUCLEOTIDE SEQUENCE [LARGE SCALE GENOMIC DNA]</scope>
    <source>
        <strain evidence="3 4">S2</strain>
    </source>
</reference>
<dbReference type="Gene3D" id="3.10.450.50">
    <property type="match status" value="1"/>
</dbReference>
<protein>
    <submittedName>
        <fullName evidence="3">DUF4440 domain-containing protein</fullName>
    </submittedName>
</protein>
<dbReference type="SUPFAM" id="SSF54427">
    <property type="entry name" value="NTF2-like"/>
    <property type="match status" value="1"/>
</dbReference>
<dbReference type="Proteomes" id="UP000737171">
    <property type="component" value="Unassembled WGS sequence"/>
</dbReference>
<dbReference type="EMBL" id="JABRWJ010000009">
    <property type="protein sequence ID" value="NRF70831.1"/>
    <property type="molecule type" value="Genomic_DNA"/>
</dbReference>
<dbReference type="Pfam" id="PF14534">
    <property type="entry name" value="DUF4440"/>
    <property type="match status" value="1"/>
</dbReference>
<evidence type="ECO:0000259" key="2">
    <source>
        <dbReference type="Pfam" id="PF14534"/>
    </source>
</evidence>
<evidence type="ECO:0000313" key="3">
    <source>
        <dbReference type="EMBL" id="NRF70831.1"/>
    </source>
</evidence>
<sequence>MRAAVRIAAGLWVAAMSAGAAAQAPDLEVLRKQVEAAERAFAKSMADRDLAAFTRHLSEQTIFYGNTRVLRGKAAVVEVWKQFYDGKEAPFSWEPDQVDVLADGTLAHSSGPVRDPSGKRTSRFNSVWRQEAPGVWKIIFDKGQPISEAEKKLP</sequence>
<keyword evidence="1" id="KW-0732">Signal</keyword>
<gene>
    <name evidence="3" type="ORF">HLB44_27885</name>
</gene>
<comment type="caution">
    <text evidence="3">The sequence shown here is derived from an EMBL/GenBank/DDBJ whole genome shotgun (WGS) entry which is preliminary data.</text>
</comment>
<name>A0ABX2EQA4_9BURK</name>
<evidence type="ECO:0000313" key="4">
    <source>
        <dbReference type="Proteomes" id="UP000737171"/>
    </source>
</evidence>
<proteinExistence type="predicted"/>
<dbReference type="InterPro" id="IPR027843">
    <property type="entry name" value="DUF4440"/>
</dbReference>
<feature type="chain" id="PRO_5046050482" evidence="1">
    <location>
        <begin position="21"/>
        <end position="154"/>
    </location>
</feature>
<accession>A0ABX2EQA4</accession>
<feature type="domain" description="DUF4440" evidence="2">
    <location>
        <begin position="34"/>
        <end position="138"/>
    </location>
</feature>